<feature type="domain" description="HTH OST-type" evidence="1">
    <location>
        <begin position="1"/>
        <end position="49"/>
    </location>
</feature>
<organism evidence="2 3">
    <name type="scientific">Microvirga aerophila</name>
    <dbReference type="NCBI Taxonomy" id="670291"/>
    <lineage>
        <taxon>Bacteria</taxon>
        <taxon>Pseudomonadati</taxon>
        <taxon>Pseudomonadota</taxon>
        <taxon>Alphaproteobacteria</taxon>
        <taxon>Hyphomicrobiales</taxon>
        <taxon>Methylobacteriaceae</taxon>
        <taxon>Microvirga</taxon>
    </lineage>
</organism>
<evidence type="ECO:0000259" key="1">
    <source>
        <dbReference type="PROSITE" id="PS51644"/>
    </source>
</evidence>
<dbReference type="PROSITE" id="PS51644">
    <property type="entry name" value="HTH_OST"/>
    <property type="match status" value="1"/>
</dbReference>
<reference evidence="2 3" key="1">
    <citation type="submission" date="2019-07" db="EMBL/GenBank/DDBJ databases">
        <title>Whole genome shotgun sequence of Microvirga aerophila NBRC 106136.</title>
        <authorList>
            <person name="Hosoyama A."/>
            <person name="Uohara A."/>
            <person name="Ohji S."/>
            <person name="Ichikawa N."/>
        </authorList>
    </citation>
    <scope>NUCLEOTIDE SEQUENCE [LARGE SCALE GENOMIC DNA]</scope>
    <source>
        <strain evidence="2 3">NBRC 106136</strain>
    </source>
</reference>
<dbReference type="CDD" id="cd10146">
    <property type="entry name" value="LabA_like_C"/>
    <property type="match status" value="1"/>
</dbReference>
<accession>A0A512C4N2</accession>
<evidence type="ECO:0000313" key="3">
    <source>
        <dbReference type="Proteomes" id="UP000321085"/>
    </source>
</evidence>
<dbReference type="Pfam" id="PF12872">
    <property type="entry name" value="OST-HTH"/>
    <property type="match status" value="1"/>
</dbReference>
<comment type="caution">
    <text evidence="2">The sequence shown here is derived from an EMBL/GenBank/DDBJ whole genome shotgun (WGS) entry which is preliminary data.</text>
</comment>
<protein>
    <recommendedName>
        <fullName evidence="1">HTH OST-type domain-containing protein</fullName>
    </recommendedName>
</protein>
<proteinExistence type="predicted"/>
<dbReference type="Gene3D" id="3.30.420.610">
    <property type="entry name" value="LOTUS domain-like"/>
    <property type="match status" value="1"/>
</dbReference>
<keyword evidence="3" id="KW-1185">Reference proteome</keyword>
<gene>
    <name evidence="2" type="ORF">MAE02_68890</name>
</gene>
<dbReference type="Proteomes" id="UP000321085">
    <property type="component" value="Unassembled WGS sequence"/>
</dbReference>
<dbReference type="InterPro" id="IPR025605">
    <property type="entry name" value="OST-HTH/LOTUS_dom"/>
</dbReference>
<evidence type="ECO:0000313" key="2">
    <source>
        <dbReference type="EMBL" id="GEO19193.1"/>
    </source>
</evidence>
<dbReference type="AlphaFoldDB" id="A0A512C4N2"/>
<sequence length="59" mass="6543">MLGQRLASIASDFDSRTYGYRKLSDLMRKTGAFEVDQPEGGALRVRLKAEGPKKRATQA</sequence>
<dbReference type="EMBL" id="BJYU01000353">
    <property type="protein sequence ID" value="GEO19193.1"/>
    <property type="molecule type" value="Genomic_DNA"/>
</dbReference>
<name>A0A512C4N2_9HYPH</name>
<dbReference type="InterPro" id="IPR041966">
    <property type="entry name" value="LOTUS-like"/>
</dbReference>